<dbReference type="PANTHER" id="PTHR46658:SF1">
    <property type="entry name" value="CYS OR MET METABOLISM PYRIDOXAL-PHOSPHATE-DEPENDENT ENZYME"/>
    <property type="match status" value="1"/>
</dbReference>
<dbReference type="Proteomes" id="UP001596143">
    <property type="component" value="Unassembled WGS sequence"/>
</dbReference>
<dbReference type="SUPFAM" id="SSF53383">
    <property type="entry name" value="PLP-dependent transferases"/>
    <property type="match status" value="1"/>
</dbReference>
<sequence>MTKQSSLLTACIERAEEKVNQWKKVVKQIEEHHQERVLQIFREEEVASFHFQSSTGYGYDDTGRDTLDRIYAKVFGTESALVRQQFVSGTHAITTALFGVMRPGDHLLYVGLPYDTLQTVIGLTGNEKGTLKEYGMTCDIAPLNQDGYPEAEEILSRVKKETKVIAFQRSKGYAKRPSLDIARMETLIQEIKASYPDMIIFVDNCYGEFVEEKEPGHIGADLLAGSLIKNPGGGIVRTGGYIAGKEQYIEEVAARFAAPGIGLETGATIHMLQEMYQGLFLAPHVVQEALLGAYFTASLAEEVGLTAFPSSNEKRTDLIQSIHFEDEKRMITFAEAIQHASPVDSYVTPVASDMPGYDSKVIMAAGAFIQGSSIELSADGPLRPPYALYIQGGLTYTHVKIAVTHAMQRLIDEQLLSLERE</sequence>
<comment type="caution">
    <text evidence="1">The sequence shown here is derived from an EMBL/GenBank/DDBJ whole genome shotgun (WGS) entry which is preliminary data.</text>
</comment>
<evidence type="ECO:0000313" key="1">
    <source>
        <dbReference type="EMBL" id="MFC5628167.1"/>
    </source>
</evidence>
<organism evidence="1 2">
    <name type="scientific">Aliibacillus thermotolerans</name>
    <dbReference type="NCBI Taxonomy" id="1834418"/>
    <lineage>
        <taxon>Bacteria</taxon>
        <taxon>Bacillati</taxon>
        <taxon>Bacillota</taxon>
        <taxon>Bacilli</taxon>
        <taxon>Bacillales</taxon>
        <taxon>Bacillaceae</taxon>
        <taxon>Aliibacillus</taxon>
    </lineage>
</organism>
<dbReference type="InterPro" id="IPR015424">
    <property type="entry name" value="PyrdxlP-dep_Trfase"/>
</dbReference>
<dbReference type="PANTHER" id="PTHR46658">
    <property type="entry name" value="CYS OR MET METABOLISM PYRIDOXAL-PHOSPHATE-DEPENDENT ENZYME"/>
    <property type="match status" value="1"/>
</dbReference>
<keyword evidence="2" id="KW-1185">Reference proteome</keyword>
<proteinExistence type="predicted"/>
<keyword evidence="1" id="KW-0032">Aminotransferase</keyword>
<dbReference type="InterPro" id="IPR009651">
    <property type="entry name" value="Met_g_lyase_put"/>
</dbReference>
<accession>A0ABW0U3V8</accession>
<dbReference type="Gene3D" id="3.90.1150.60">
    <property type="entry name" value="Methioning gamme-lyase, C-terminal domain"/>
    <property type="match status" value="1"/>
</dbReference>
<name>A0ABW0U3V8_9BACI</name>
<dbReference type="EMBL" id="JBHSPF010000018">
    <property type="protein sequence ID" value="MFC5628167.1"/>
    <property type="molecule type" value="Genomic_DNA"/>
</dbReference>
<evidence type="ECO:0000313" key="2">
    <source>
        <dbReference type="Proteomes" id="UP001596143"/>
    </source>
</evidence>
<gene>
    <name evidence="1" type="ORF">ACFPTR_04560</name>
</gene>
<dbReference type="Pfam" id="PF06838">
    <property type="entry name" value="Met_gamma_lyase"/>
    <property type="match status" value="1"/>
</dbReference>
<protein>
    <submittedName>
        <fullName evidence="1">Aminotransferase class I/II-fold pyridoxal phosphate-dependent enzyme</fullName>
    </submittedName>
</protein>
<dbReference type="GO" id="GO:0008483">
    <property type="term" value="F:transaminase activity"/>
    <property type="evidence" value="ECO:0007669"/>
    <property type="project" value="UniProtKB-KW"/>
</dbReference>
<reference evidence="2" key="1">
    <citation type="journal article" date="2019" name="Int. J. Syst. Evol. Microbiol.">
        <title>The Global Catalogue of Microorganisms (GCM) 10K type strain sequencing project: providing services to taxonomists for standard genome sequencing and annotation.</title>
        <authorList>
            <consortium name="The Broad Institute Genomics Platform"/>
            <consortium name="The Broad Institute Genome Sequencing Center for Infectious Disease"/>
            <person name="Wu L."/>
            <person name="Ma J."/>
        </authorList>
    </citation>
    <scope>NUCLEOTIDE SEQUENCE [LARGE SCALE GENOMIC DNA]</scope>
    <source>
        <strain evidence="2">CGMCC 1.15790</strain>
    </source>
</reference>
<dbReference type="RefSeq" id="WP_270897923.1">
    <property type="nucleotide sequence ID" value="NZ_JBHSPF010000018.1"/>
</dbReference>
<keyword evidence="1" id="KW-0808">Transferase</keyword>
<dbReference type="InterPro" id="IPR015421">
    <property type="entry name" value="PyrdxlP-dep_Trfase_major"/>
</dbReference>
<dbReference type="Gene3D" id="3.40.640.10">
    <property type="entry name" value="Type I PLP-dependent aspartate aminotransferase-like (Major domain)"/>
    <property type="match status" value="1"/>
</dbReference>